<evidence type="ECO:0000256" key="1">
    <source>
        <dbReference type="ARBA" id="ARBA00023242"/>
    </source>
</evidence>
<protein>
    <recommendedName>
        <fullName evidence="3">Zn(2)-C6 fungal-type domain-containing protein</fullName>
    </recommendedName>
</protein>
<gene>
    <name evidence="4" type="ORF">CC78DRAFT_541535</name>
</gene>
<feature type="compositionally biased region" description="Low complexity" evidence="2">
    <location>
        <begin position="53"/>
        <end position="65"/>
    </location>
</feature>
<keyword evidence="5" id="KW-1185">Reference proteome</keyword>
<evidence type="ECO:0000256" key="2">
    <source>
        <dbReference type="SAM" id="MobiDB-lite"/>
    </source>
</evidence>
<dbReference type="Pfam" id="PF11951">
    <property type="entry name" value="Fungal_trans_2"/>
    <property type="match status" value="1"/>
</dbReference>
<keyword evidence="1" id="KW-0539">Nucleus</keyword>
<dbReference type="SMART" id="SM00066">
    <property type="entry name" value="GAL4"/>
    <property type="match status" value="1"/>
</dbReference>
<dbReference type="CDD" id="cd00067">
    <property type="entry name" value="GAL4"/>
    <property type="match status" value="1"/>
</dbReference>
<evidence type="ECO:0000313" key="5">
    <source>
        <dbReference type="Proteomes" id="UP000800093"/>
    </source>
</evidence>
<feature type="compositionally biased region" description="Polar residues" evidence="2">
    <location>
        <begin position="33"/>
        <end position="43"/>
    </location>
</feature>
<dbReference type="InterPro" id="IPR036864">
    <property type="entry name" value="Zn2-C6_fun-type_DNA-bd_sf"/>
</dbReference>
<dbReference type="Pfam" id="PF00172">
    <property type="entry name" value="Zn_clus"/>
    <property type="match status" value="1"/>
</dbReference>
<comment type="caution">
    <text evidence="4">The sequence shown here is derived from an EMBL/GenBank/DDBJ whole genome shotgun (WGS) entry which is preliminary data.</text>
</comment>
<dbReference type="AlphaFoldDB" id="A0A9P4N5V7"/>
<dbReference type="InterPro" id="IPR001138">
    <property type="entry name" value="Zn2Cys6_DnaBD"/>
</dbReference>
<sequence>MECIAFDIINTPSPSPSVSCCRITRLLAKKNTRTMLSSRSSTPRKNEKQSKQNSPSNRESPPSNELTEMSDVPCYTCRRRHVKCDRQLPTCAKCAKKGVPCLGYRKPLRWAEGVAVRGKLKGKSQPVVDTQVVNIVQETLSPLMEASQLQWPLNEVYTADVAVNEATLLELMAYHNSTICAERITHRQSRFVDRHIAPLSFDIIKILPRDIVNCILGNAAVHKASRQPGNRSLERLALETKAKVYQSFNSRLQSPHNQQPDVVVSCGMLIFAMDLFEQGMARWIVHFLGSTNIMASFGGMETLAMHYPHLRLSLAHVVHLETFWILLSPVPVTRAKQASRKALDLLCNAPEVKHKFFTPCPMPLTLAIWDIGDLASKLLGFNHPITHADLYQRDQILLDVLSYRPEEGCNSVKEFYYKDVPLTEDRLRSWDLVSTAWKGAVTILILRYLYFGRSSLALQTDNNSGLINSSQTGASAWFASRDELGGYYQTVENQGISSFIEDSESSEGLSDYLSSGLDLHDPLSRSPSPMPPSEPPASSLWSQRYKIHDDAFSALSSSLFALHDMLDPVCVRFIVLPLLMLGLVSRPNSPERALCFSFFAKYKENMAATHARQKARTPPCPQGGEELQFDIPWDRLDAYSQAIEQRHQAMLVGEGEGPSQGAPEWNWWDMLNNTQLNLVWPITSGTSHFEFQSEFWAFGLISCVVNEECFATWTRGQSYSASHSPSSSA</sequence>
<dbReference type="Gene3D" id="4.10.240.10">
    <property type="entry name" value="Zn(2)-C6 fungal-type DNA-binding domain"/>
    <property type="match status" value="1"/>
</dbReference>
<evidence type="ECO:0000259" key="3">
    <source>
        <dbReference type="PROSITE" id="PS50048"/>
    </source>
</evidence>
<dbReference type="EMBL" id="ML986590">
    <property type="protein sequence ID" value="KAF2267582.1"/>
    <property type="molecule type" value="Genomic_DNA"/>
</dbReference>
<reference evidence="5" key="1">
    <citation type="journal article" date="2020" name="Stud. Mycol.">
        <title>101 Dothideomycetes genomes: A test case for predicting lifestyles and emergence of pathogens.</title>
        <authorList>
            <person name="Haridas S."/>
            <person name="Albert R."/>
            <person name="Binder M."/>
            <person name="Bloem J."/>
            <person name="LaButti K."/>
            <person name="Salamov A."/>
            <person name="Andreopoulos B."/>
            <person name="Baker S."/>
            <person name="Barry K."/>
            <person name="Bills G."/>
            <person name="Bluhm B."/>
            <person name="Cannon C."/>
            <person name="Castanera R."/>
            <person name="Culley D."/>
            <person name="Daum C."/>
            <person name="Ezra D."/>
            <person name="Gonzalez J."/>
            <person name="Henrissat B."/>
            <person name="Kuo A."/>
            <person name="Liang C."/>
            <person name="Lipzen A."/>
            <person name="Lutzoni F."/>
            <person name="Magnuson J."/>
            <person name="Mondo S."/>
            <person name="Nolan M."/>
            <person name="Ohm R."/>
            <person name="Pangilinan J."/>
            <person name="Park H.-J."/>
            <person name="Ramirez L."/>
            <person name="Alfaro M."/>
            <person name="Sun H."/>
            <person name="Tritt A."/>
            <person name="Yoshinaga Y."/>
            <person name="Zwiers L.-H."/>
            <person name="Turgeon B."/>
            <person name="Goodwin S."/>
            <person name="Spatafora J."/>
            <person name="Crous P."/>
            <person name="Grigoriev I."/>
        </authorList>
    </citation>
    <scope>NUCLEOTIDE SEQUENCE [LARGE SCALE GENOMIC DNA]</scope>
    <source>
        <strain evidence="5">CBS 304.66</strain>
    </source>
</reference>
<name>A0A9P4N5V7_9PLEO</name>
<proteinExistence type="predicted"/>
<organism evidence="4 5">
    <name type="scientific">Lojkania enalia</name>
    <dbReference type="NCBI Taxonomy" id="147567"/>
    <lineage>
        <taxon>Eukaryota</taxon>
        <taxon>Fungi</taxon>
        <taxon>Dikarya</taxon>
        <taxon>Ascomycota</taxon>
        <taxon>Pezizomycotina</taxon>
        <taxon>Dothideomycetes</taxon>
        <taxon>Pleosporomycetidae</taxon>
        <taxon>Pleosporales</taxon>
        <taxon>Pleosporales incertae sedis</taxon>
        <taxon>Lojkania</taxon>
    </lineage>
</organism>
<dbReference type="OrthoDB" id="5386330at2759"/>
<dbReference type="SUPFAM" id="SSF57701">
    <property type="entry name" value="Zn2/Cys6 DNA-binding domain"/>
    <property type="match status" value="1"/>
</dbReference>
<dbReference type="GO" id="GO:0000981">
    <property type="term" value="F:DNA-binding transcription factor activity, RNA polymerase II-specific"/>
    <property type="evidence" value="ECO:0007669"/>
    <property type="project" value="InterPro"/>
</dbReference>
<dbReference type="Proteomes" id="UP000800093">
    <property type="component" value="Unassembled WGS sequence"/>
</dbReference>
<dbReference type="PROSITE" id="PS50048">
    <property type="entry name" value="ZN2_CY6_FUNGAL_2"/>
    <property type="match status" value="1"/>
</dbReference>
<feature type="domain" description="Zn(2)-C6 fungal-type" evidence="3">
    <location>
        <begin position="73"/>
        <end position="101"/>
    </location>
</feature>
<dbReference type="GO" id="GO:0008270">
    <property type="term" value="F:zinc ion binding"/>
    <property type="evidence" value="ECO:0007669"/>
    <property type="project" value="InterPro"/>
</dbReference>
<accession>A0A9P4N5V7</accession>
<dbReference type="InterPro" id="IPR053178">
    <property type="entry name" value="Osmoadaptation_assoc"/>
</dbReference>
<feature type="region of interest" description="Disordered" evidence="2">
    <location>
        <begin position="32"/>
        <end position="68"/>
    </location>
</feature>
<dbReference type="PANTHER" id="PTHR38111:SF9">
    <property type="entry name" value="ZN(2)-C6 FUNGAL-TYPE DOMAIN-CONTAINING PROTEIN"/>
    <property type="match status" value="1"/>
</dbReference>
<evidence type="ECO:0000313" key="4">
    <source>
        <dbReference type="EMBL" id="KAF2267582.1"/>
    </source>
</evidence>
<dbReference type="PANTHER" id="PTHR38111">
    <property type="entry name" value="ZN(2)-C6 FUNGAL-TYPE DOMAIN-CONTAINING PROTEIN-RELATED"/>
    <property type="match status" value="1"/>
</dbReference>
<dbReference type="InterPro" id="IPR021858">
    <property type="entry name" value="Fun_TF"/>
</dbReference>